<dbReference type="InterPro" id="IPR002986">
    <property type="entry name" value="DAP_deCOOHase_LysA"/>
</dbReference>
<dbReference type="InterPro" id="IPR022657">
    <property type="entry name" value="De-COase2_CS"/>
</dbReference>
<dbReference type="PRINTS" id="PR01181">
    <property type="entry name" value="DAPDCRBXLASE"/>
</dbReference>
<dbReference type="Gene3D" id="3.20.20.10">
    <property type="entry name" value="Alanine racemase"/>
    <property type="match status" value="1"/>
</dbReference>
<keyword evidence="4" id="KW-0457">Lysine biosynthesis</keyword>
<dbReference type="PANTHER" id="PTHR43727">
    <property type="entry name" value="DIAMINOPIMELATE DECARBOXYLASE"/>
    <property type="match status" value="1"/>
</dbReference>
<evidence type="ECO:0000313" key="11">
    <source>
        <dbReference type="Proteomes" id="UP000219612"/>
    </source>
</evidence>
<dbReference type="SUPFAM" id="SSF51419">
    <property type="entry name" value="PLP-binding barrel"/>
    <property type="match status" value="1"/>
</dbReference>
<dbReference type="SUPFAM" id="SSF50621">
    <property type="entry name" value="Alanine racemase C-terminal domain-like"/>
    <property type="match status" value="1"/>
</dbReference>
<keyword evidence="11" id="KW-1185">Reference proteome</keyword>
<feature type="active site" description="Proton donor" evidence="6">
    <location>
        <position position="334"/>
    </location>
</feature>
<feature type="domain" description="Orn/DAP/Arg decarboxylase 2 N-terminal" evidence="9">
    <location>
        <begin position="34"/>
        <end position="271"/>
    </location>
</feature>
<protein>
    <submittedName>
        <fullName evidence="10">Diaminopimelate decarboxylase</fullName>
    </submittedName>
</protein>
<dbReference type="InterPro" id="IPR022644">
    <property type="entry name" value="De-COase2_N"/>
</dbReference>
<evidence type="ECO:0000256" key="4">
    <source>
        <dbReference type="ARBA" id="ARBA00023154"/>
    </source>
</evidence>
<keyword evidence="5" id="KW-0456">Lyase</keyword>
<feature type="domain" description="Orn/DAP/Arg decarboxylase 2 C-terminal" evidence="8">
    <location>
        <begin position="26"/>
        <end position="361"/>
    </location>
</feature>
<dbReference type="InterPro" id="IPR022643">
    <property type="entry name" value="De-COase2_C"/>
</dbReference>
<keyword evidence="4" id="KW-0028">Amino-acid biosynthesis</keyword>
<dbReference type="InterPro" id="IPR009006">
    <property type="entry name" value="Ala_racemase/Decarboxylase_C"/>
</dbReference>
<proteinExistence type="inferred from homology"/>
<feature type="modified residue" description="N6-(pyridoxal phosphate)lysine" evidence="6">
    <location>
        <position position="57"/>
    </location>
</feature>
<dbReference type="InterPro" id="IPR022653">
    <property type="entry name" value="De-COase2_pyr-phos_BS"/>
</dbReference>
<dbReference type="PROSITE" id="PS00878">
    <property type="entry name" value="ODR_DC_2_1"/>
    <property type="match status" value="1"/>
</dbReference>
<dbReference type="PANTHER" id="PTHR43727:SF2">
    <property type="entry name" value="GROUP IV DECARBOXYLASE"/>
    <property type="match status" value="1"/>
</dbReference>
<evidence type="ECO:0000256" key="3">
    <source>
        <dbReference type="ARBA" id="ARBA00022898"/>
    </source>
</evidence>
<dbReference type="PRINTS" id="PR01179">
    <property type="entry name" value="ODADCRBXLASE"/>
</dbReference>
<dbReference type="InterPro" id="IPR000183">
    <property type="entry name" value="Orn/DAP/Arg_de-COase"/>
</dbReference>
<dbReference type="CDD" id="cd06828">
    <property type="entry name" value="PLPDE_III_DapDC"/>
    <property type="match status" value="1"/>
</dbReference>
<evidence type="ECO:0000256" key="2">
    <source>
        <dbReference type="ARBA" id="ARBA00022793"/>
    </source>
</evidence>
<reference evidence="10 11" key="1">
    <citation type="submission" date="2017-09" db="EMBL/GenBank/DDBJ databases">
        <authorList>
            <person name="Ehlers B."/>
            <person name="Leendertz F.H."/>
        </authorList>
    </citation>
    <scope>NUCLEOTIDE SEQUENCE [LARGE SCALE GENOMIC DNA]</scope>
    <source>
        <strain evidence="10 11">CGMCC 4.6857</strain>
    </source>
</reference>
<evidence type="ECO:0000256" key="1">
    <source>
        <dbReference type="ARBA" id="ARBA00001933"/>
    </source>
</evidence>
<dbReference type="Pfam" id="PF00278">
    <property type="entry name" value="Orn_DAP_Arg_deC"/>
    <property type="match status" value="1"/>
</dbReference>
<dbReference type="Proteomes" id="UP000219612">
    <property type="component" value="Unassembled WGS sequence"/>
</dbReference>
<accession>A0A285KDX7</accession>
<dbReference type="OrthoDB" id="9802241at2"/>
<dbReference type="Gene3D" id="2.40.37.10">
    <property type="entry name" value="Lyase, Ornithine Decarboxylase, Chain A, domain 1"/>
    <property type="match status" value="1"/>
</dbReference>
<keyword evidence="3 6" id="KW-0663">Pyridoxal phosphate</keyword>
<dbReference type="EMBL" id="OBDY01000035">
    <property type="protein sequence ID" value="SNY69511.1"/>
    <property type="molecule type" value="Genomic_DNA"/>
</dbReference>
<evidence type="ECO:0000259" key="8">
    <source>
        <dbReference type="Pfam" id="PF00278"/>
    </source>
</evidence>
<dbReference type="GO" id="GO:0009089">
    <property type="term" value="P:lysine biosynthetic process via diaminopimelate"/>
    <property type="evidence" value="ECO:0007669"/>
    <property type="project" value="InterPro"/>
</dbReference>
<sequence length="419" mass="45014">MPMSDDFDRRLRAVLPHVAERFGTPFYLYDAAGIDQTAAAFNEAFAGLDCREYFAVKALPNPAVLGRLAAHGFGFDCSSLPEIELARRTAGELFFTSNNTTTAELLTALEAGAFVTVDDEAVLDKLIAANAVPATLGFRINPGPLAPDFDAALFGHPQAAKFGIPVERLTSVVAKATHHGVRAVGLHMMIAANFRTPEPTLFALDLLTAQALRLGVEVALLNVGGGMGIPYRPGETPLDLTALAAAVRDRAGAWPAGFRPRICFENGRYMTGPHGVLVTRVVNRMSKYREVVGVDSTVNALLRSVVYDGVYHHVTAPFAGQGPAETVDVAGSLCTNIDRLAVQRVLPPVAEGDLLIVHDTGAHAHAMASVYNGRLRPKELLLHADGTVELIRRAETDDDYFATLRFEPETLSPAVHAMR</sequence>
<evidence type="ECO:0000259" key="9">
    <source>
        <dbReference type="Pfam" id="PF02784"/>
    </source>
</evidence>
<dbReference type="Pfam" id="PF02784">
    <property type="entry name" value="Orn_Arg_deC_N"/>
    <property type="match status" value="1"/>
</dbReference>
<organism evidence="10 11">
    <name type="scientific">Paractinoplanes atraurantiacus</name>
    <dbReference type="NCBI Taxonomy" id="1036182"/>
    <lineage>
        <taxon>Bacteria</taxon>
        <taxon>Bacillati</taxon>
        <taxon>Actinomycetota</taxon>
        <taxon>Actinomycetes</taxon>
        <taxon>Micromonosporales</taxon>
        <taxon>Micromonosporaceae</taxon>
        <taxon>Paractinoplanes</taxon>
    </lineage>
</organism>
<comment type="cofactor">
    <cofactor evidence="1 6">
        <name>pyridoxal 5'-phosphate</name>
        <dbReference type="ChEBI" id="CHEBI:597326"/>
    </cofactor>
</comment>
<dbReference type="InterPro" id="IPR029066">
    <property type="entry name" value="PLP-binding_barrel"/>
</dbReference>
<evidence type="ECO:0000256" key="5">
    <source>
        <dbReference type="ARBA" id="ARBA00023239"/>
    </source>
</evidence>
<comment type="similarity">
    <text evidence="7">Belongs to the Orn/Lys/Arg decarboxylase class-II family.</text>
</comment>
<evidence type="ECO:0000256" key="6">
    <source>
        <dbReference type="PIRSR" id="PIRSR600183-50"/>
    </source>
</evidence>
<gene>
    <name evidence="10" type="ORF">SAMN05421748_13561</name>
</gene>
<evidence type="ECO:0000256" key="7">
    <source>
        <dbReference type="RuleBase" id="RU003737"/>
    </source>
</evidence>
<dbReference type="AlphaFoldDB" id="A0A285KDX7"/>
<evidence type="ECO:0000313" key="10">
    <source>
        <dbReference type="EMBL" id="SNY69511.1"/>
    </source>
</evidence>
<dbReference type="GO" id="GO:0008836">
    <property type="term" value="F:diaminopimelate decarboxylase activity"/>
    <property type="evidence" value="ECO:0007669"/>
    <property type="project" value="InterPro"/>
</dbReference>
<dbReference type="PROSITE" id="PS00879">
    <property type="entry name" value="ODR_DC_2_2"/>
    <property type="match status" value="1"/>
</dbReference>
<name>A0A285KDX7_9ACTN</name>
<keyword evidence="2" id="KW-0210">Decarboxylase</keyword>